<sequence length="222" mass="24517">MASMPEEALPRVLLSDQAYELVRRWILDGTLEPGDRIVESEIARRLGVSQAPVREAVKRLAHEGLITSLPRRGSYVTQISTEDVDDAREVRAMLEEAAAREAVTHFDPPARQRLEGFVDGMRRAAEALDLAAFRAADMGFHRSVVELSGNVYLPRLWDVMESRLLSLRVVGDPGFTGSWAEMAEAHQDLIELLASGNRGRAAAAFHDHAAGRELPGRPNRDG</sequence>
<keyword evidence="3" id="KW-0804">Transcription</keyword>
<dbReference type="CDD" id="cd07377">
    <property type="entry name" value="WHTH_GntR"/>
    <property type="match status" value="1"/>
</dbReference>
<evidence type="ECO:0000313" key="6">
    <source>
        <dbReference type="Proteomes" id="UP001589810"/>
    </source>
</evidence>
<keyword evidence="6" id="KW-1185">Reference proteome</keyword>
<dbReference type="Pfam" id="PF07729">
    <property type="entry name" value="FCD"/>
    <property type="match status" value="1"/>
</dbReference>
<evidence type="ECO:0000256" key="1">
    <source>
        <dbReference type="ARBA" id="ARBA00023015"/>
    </source>
</evidence>
<dbReference type="Gene3D" id="1.10.10.10">
    <property type="entry name" value="Winged helix-like DNA-binding domain superfamily/Winged helix DNA-binding domain"/>
    <property type="match status" value="1"/>
</dbReference>
<dbReference type="InterPro" id="IPR011711">
    <property type="entry name" value="GntR_C"/>
</dbReference>
<dbReference type="PROSITE" id="PS50949">
    <property type="entry name" value="HTH_GNTR"/>
    <property type="match status" value="1"/>
</dbReference>
<dbReference type="InterPro" id="IPR008920">
    <property type="entry name" value="TF_FadR/GntR_C"/>
</dbReference>
<dbReference type="InterPro" id="IPR000524">
    <property type="entry name" value="Tscrpt_reg_HTH_GntR"/>
</dbReference>
<gene>
    <name evidence="5" type="ORF">ACFFH7_06080</name>
</gene>
<dbReference type="RefSeq" id="WP_273939871.1">
    <property type="nucleotide sequence ID" value="NZ_CP097263.1"/>
</dbReference>
<accession>A0ABV6ML64</accession>
<dbReference type="SUPFAM" id="SSF48008">
    <property type="entry name" value="GntR ligand-binding domain-like"/>
    <property type="match status" value="1"/>
</dbReference>
<keyword evidence="2" id="KW-0238">DNA-binding</keyword>
<dbReference type="PANTHER" id="PTHR43537:SF45">
    <property type="entry name" value="GNTR FAMILY REGULATORY PROTEIN"/>
    <property type="match status" value="1"/>
</dbReference>
<name>A0ABV6ML64_9PSEU</name>
<dbReference type="SUPFAM" id="SSF46785">
    <property type="entry name" value="Winged helix' DNA-binding domain"/>
    <property type="match status" value="1"/>
</dbReference>
<dbReference type="InterPro" id="IPR000485">
    <property type="entry name" value="AsnC-type_HTH_dom"/>
</dbReference>
<proteinExistence type="predicted"/>
<evidence type="ECO:0000256" key="3">
    <source>
        <dbReference type="ARBA" id="ARBA00023163"/>
    </source>
</evidence>
<dbReference type="EMBL" id="JBHLUD010000001">
    <property type="protein sequence ID" value="MFC0541040.1"/>
    <property type="molecule type" value="Genomic_DNA"/>
</dbReference>
<evidence type="ECO:0000256" key="2">
    <source>
        <dbReference type="ARBA" id="ARBA00023125"/>
    </source>
</evidence>
<dbReference type="InterPro" id="IPR036390">
    <property type="entry name" value="WH_DNA-bd_sf"/>
</dbReference>
<dbReference type="InterPro" id="IPR036388">
    <property type="entry name" value="WH-like_DNA-bd_sf"/>
</dbReference>
<evidence type="ECO:0000259" key="4">
    <source>
        <dbReference type="PROSITE" id="PS50949"/>
    </source>
</evidence>
<dbReference type="PANTHER" id="PTHR43537">
    <property type="entry name" value="TRANSCRIPTIONAL REGULATOR, GNTR FAMILY"/>
    <property type="match status" value="1"/>
</dbReference>
<evidence type="ECO:0000313" key="5">
    <source>
        <dbReference type="EMBL" id="MFC0541040.1"/>
    </source>
</evidence>
<dbReference type="SMART" id="SM00895">
    <property type="entry name" value="FCD"/>
    <property type="match status" value="1"/>
</dbReference>
<feature type="domain" description="HTH gntR-type" evidence="4">
    <location>
        <begin position="12"/>
        <end position="79"/>
    </location>
</feature>
<dbReference type="SMART" id="SM00345">
    <property type="entry name" value="HTH_GNTR"/>
    <property type="match status" value="1"/>
</dbReference>
<comment type="caution">
    <text evidence="5">The sequence shown here is derived from an EMBL/GenBank/DDBJ whole genome shotgun (WGS) entry which is preliminary data.</text>
</comment>
<reference evidence="5 6" key="1">
    <citation type="submission" date="2024-09" db="EMBL/GenBank/DDBJ databases">
        <authorList>
            <person name="Sun Q."/>
            <person name="Mori K."/>
        </authorList>
    </citation>
    <scope>NUCLEOTIDE SEQUENCE [LARGE SCALE GENOMIC DNA]</scope>
    <source>
        <strain evidence="5 6">TBRC 1432</strain>
    </source>
</reference>
<dbReference type="PRINTS" id="PR00033">
    <property type="entry name" value="HTHASNC"/>
</dbReference>
<dbReference type="Pfam" id="PF00392">
    <property type="entry name" value="GntR"/>
    <property type="match status" value="1"/>
</dbReference>
<dbReference type="Gene3D" id="1.20.120.530">
    <property type="entry name" value="GntR ligand-binding domain-like"/>
    <property type="match status" value="1"/>
</dbReference>
<protein>
    <submittedName>
        <fullName evidence="5">GntR family transcriptional regulator</fullName>
    </submittedName>
</protein>
<dbReference type="Proteomes" id="UP001589810">
    <property type="component" value="Unassembled WGS sequence"/>
</dbReference>
<keyword evidence="1" id="KW-0805">Transcription regulation</keyword>
<organism evidence="5 6">
    <name type="scientific">Kutzneria chonburiensis</name>
    <dbReference type="NCBI Taxonomy" id="1483604"/>
    <lineage>
        <taxon>Bacteria</taxon>
        <taxon>Bacillati</taxon>
        <taxon>Actinomycetota</taxon>
        <taxon>Actinomycetes</taxon>
        <taxon>Pseudonocardiales</taxon>
        <taxon>Pseudonocardiaceae</taxon>
        <taxon>Kutzneria</taxon>
    </lineage>
</organism>